<reference evidence="3" key="1">
    <citation type="submission" date="2021-04" db="EMBL/GenBank/DDBJ databases">
        <title>Luteolibacter sp. 32A isolated from the skin of an Anderson's salamander (Ambystoma andersonii).</title>
        <authorList>
            <person name="Spergser J."/>
            <person name="Busse H.-J."/>
        </authorList>
    </citation>
    <scope>NUCLEOTIDE SEQUENCE</scope>
    <source>
        <strain evidence="3">32A</strain>
    </source>
</reference>
<dbReference type="EMBL" id="CP073100">
    <property type="protein sequence ID" value="QUE52122.1"/>
    <property type="molecule type" value="Genomic_DNA"/>
</dbReference>
<accession>A0A975PGA2</accession>
<keyword evidence="4" id="KW-1185">Reference proteome</keyword>
<keyword evidence="1 2" id="KW-0732">Signal</keyword>
<dbReference type="SUPFAM" id="SSF51126">
    <property type="entry name" value="Pectin lyase-like"/>
    <property type="match status" value="2"/>
</dbReference>
<dbReference type="NCBIfam" id="TIGR02601">
    <property type="entry name" value="autotrns_rpt"/>
    <property type="match status" value="3"/>
</dbReference>
<feature type="signal peptide" evidence="2">
    <location>
        <begin position="1"/>
        <end position="26"/>
    </location>
</feature>
<dbReference type="InterPro" id="IPR011050">
    <property type="entry name" value="Pectin_lyase_fold/virulence"/>
</dbReference>
<evidence type="ECO:0000313" key="3">
    <source>
        <dbReference type="EMBL" id="QUE52122.1"/>
    </source>
</evidence>
<dbReference type="Proteomes" id="UP000676169">
    <property type="component" value="Chromosome"/>
</dbReference>
<dbReference type="Pfam" id="PF12951">
    <property type="entry name" value="PATR"/>
    <property type="match status" value="3"/>
</dbReference>
<gene>
    <name evidence="3" type="ORF">KBB96_04335</name>
</gene>
<sequence length="1083" mass="106467">MKPKFNHSFCLRLAAISLSFSCITHGANLWDGGGADGNWNTPANWDNDTVPTSPAALTFDGGVQLTNNNNLTGFTANGLTFNVGAGSFVIGGNAISLGGDIVNNSAALQTINAGLTLTTARTVNAASGNVTLGGPVTGTFSLAKTGTGKLTLSGTGGTSQLAVGNSAAGGTAEISGGAWTQVGTITSVGLIVGTGNGASGALTISGGTHTFGGDAYANAVRIGVAQGAAQTPTGSITVSGGTVKIGTTGALDASVNLGTAMNTGTSNGALVISGGSVEVGRRVLVAANSTTNTAVLTLSGSGTLNMVRTGSNAEGDLGMVRLGAGGSTINFDGGTYIATGLHTSTATNTSTINFNGTEIRANASGGNFGNGGTANFRVQAGGLIFNSNGFDSTIANPLINSLTTTGNLTKNGAGTLTLTGASTFTGALNVNAGTLALTTGTVPATTAVNVAAAAKFTTNNSTTRTFGAVTLGNGTTWAGLNAVPVGSPQATVTGALAFGTSATIGISSWGGVSTIGTVQDVIQAGSITGSPVLTADFGISRVTGTAAINGNKVQVTLTGSGANLIWNNAAANNTWDLNTSANFLNGAANDVFKTLDSVTFDDSSGAGAKTITLSGTLQPAALTVNNSNGDYTFSGGAISGGASLLKSGSSILTLTSGNSYAGGTTINGGMLVNNVSAALGTGNVTLNNAGSTLKFNAHDTFGQAASNPTVVVTANSGSIVTNGNTFTTFGTLNLNSSTLTSNGGANGNYQAFKLRNTVNVTGSSVIDVSASPGNANTAVHLGADTNGSQTTFNVIGASDTLTVSAVLRNGVTGGSGTVVTAGLIKAGAGKLTLSATNTYGGDTTVNAGTLSLGTASLADTADVRIASGATLDLTHAATDTIDELYIDGVQQVTGTWGGLASSAVHRTARITGTGILQITTGPAPLTYATWASTRGLTAGVNDGIANDPDGDGKNNLIEFAFDGQPLSGVAATNIIAKVGVVGGEHLLTISLPVRDGTLFGNLGGGELVSNAVDGVIYHIQGTIDLVDWTMIGVQEVTGPDAGALQAALPTPAPGWTNRSFCVPGSDPTQGNPKAFIRAKVESP</sequence>
<evidence type="ECO:0000256" key="2">
    <source>
        <dbReference type="SAM" id="SignalP"/>
    </source>
</evidence>
<organism evidence="3 4">
    <name type="scientific">Luteolibacter ambystomatis</name>
    <dbReference type="NCBI Taxonomy" id="2824561"/>
    <lineage>
        <taxon>Bacteria</taxon>
        <taxon>Pseudomonadati</taxon>
        <taxon>Verrucomicrobiota</taxon>
        <taxon>Verrucomicrobiia</taxon>
        <taxon>Verrucomicrobiales</taxon>
        <taxon>Verrucomicrobiaceae</taxon>
        <taxon>Luteolibacter</taxon>
    </lineage>
</organism>
<dbReference type="AlphaFoldDB" id="A0A975PGA2"/>
<dbReference type="InterPro" id="IPR013425">
    <property type="entry name" value="Autotrns_rpt"/>
</dbReference>
<protein>
    <submittedName>
        <fullName evidence="3">Autotransporter-associated beta strand repeat-containing protein</fullName>
    </submittedName>
</protein>
<feature type="chain" id="PRO_5037353007" evidence="2">
    <location>
        <begin position="27"/>
        <end position="1083"/>
    </location>
</feature>
<dbReference type="RefSeq" id="WP_211632710.1">
    <property type="nucleotide sequence ID" value="NZ_CP073100.1"/>
</dbReference>
<dbReference type="KEGG" id="lamb:KBB96_04335"/>
<evidence type="ECO:0000313" key="4">
    <source>
        <dbReference type="Proteomes" id="UP000676169"/>
    </source>
</evidence>
<proteinExistence type="predicted"/>
<evidence type="ECO:0000256" key="1">
    <source>
        <dbReference type="ARBA" id="ARBA00022729"/>
    </source>
</evidence>
<name>A0A975PGA2_9BACT</name>